<feature type="region of interest" description="Disordered" evidence="3">
    <location>
        <begin position="1"/>
        <end position="26"/>
    </location>
</feature>
<accession>A0A165SYT7</accession>
<gene>
    <name evidence="5" type="ORF">NEOLEDRAFT_282060</name>
</gene>
<dbReference type="OrthoDB" id="26525at2759"/>
<evidence type="ECO:0000313" key="6">
    <source>
        <dbReference type="Proteomes" id="UP000076761"/>
    </source>
</evidence>
<dbReference type="Gene3D" id="1.10.238.10">
    <property type="entry name" value="EF-hand"/>
    <property type="match status" value="1"/>
</dbReference>
<dbReference type="Pfam" id="PF13499">
    <property type="entry name" value="EF-hand_7"/>
    <property type="match status" value="1"/>
</dbReference>
<feature type="domain" description="EF-hand" evidence="4">
    <location>
        <begin position="85"/>
        <end position="117"/>
    </location>
</feature>
<dbReference type="InParanoid" id="A0A165SYT7"/>
<dbReference type="InterPro" id="IPR002048">
    <property type="entry name" value="EF_hand_dom"/>
</dbReference>
<keyword evidence="6" id="KW-1185">Reference proteome</keyword>
<dbReference type="PROSITE" id="PS50222">
    <property type="entry name" value="EF_HAND_2"/>
    <property type="match status" value="2"/>
</dbReference>
<sequence>MADYLTDGLISGRDRGTVPSTEADTTNVRPIDSLQLLTLTARKFVHDNNSEEQIKAAFKVFDKDGNGQITAEELSLVMSNVGERVTDDQVHKMIQVVDDDGDGMINYSEFSKMVLAK</sequence>
<evidence type="ECO:0000256" key="1">
    <source>
        <dbReference type="ARBA" id="ARBA00022737"/>
    </source>
</evidence>
<dbReference type="InterPro" id="IPR050145">
    <property type="entry name" value="Centrin_CML-like"/>
</dbReference>
<dbReference type="PROSITE" id="PS00018">
    <property type="entry name" value="EF_HAND_1"/>
    <property type="match status" value="2"/>
</dbReference>
<protein>
    <submittedName>
        <fullName evidence="5">EF-hand</fullName>
    </submittedName>
</protein>
<dbReference type="Proteomes" id="UP000076761">
    <property type="component" value="Unassembled WGS sequence"/>
</dbReference>
<reference evidence="5 6" key="1">
    <citation type="journal article" date="2016" name="Mol. Biol. Evol.">
        <title>Comparative Genomics of Early-Diverging Mushroom-Forming Fungi Provides Insights into the Origins of Lignocellulose Decay Capabilities.</title>
        <authorList>
            <person name="Nagy L.G."/>
            <person name="Riley R."/>
            <person name="Tritt A."/>
            <person name="Adam C."/>
            <person name="Daum C."/>
            <person name="Floudas D."/>
            <person name="Sun H."/>
            <person name="Yadav J.S."/>
            <person name="Pangilinan J."/>
            <person name="Larsson K.H."/>
            <person name="Matsuura K."/>
            <person name="Barry K."/>
            <person name="Labutti K."/>
            <person name="Kuo R."/>
            <person name="Ohm R.A."/>
            <person name="Bhattacharya S.S."/>
            <person name="Shirouzu T."/>
            <person name="Yoshinaga Y."/>
            <person name="Martin F.M."/>
            <person name="Grigoriev I.V."/>
            <person name="Hibbett D.S."/>
        </authorList>
    </citation>
    <scope>NUCLEOTIDE SEQUENCE [LARGE SCALE GENOMIC DNA]</scope>
    <source>
        <strain evidence="5 6">HHB14362 ss-1</strain>
    </source>
</reference>
<feature type="domain" description="EF-hand" evidence="4">
    <location>
        <begin position="49"/>
        <end position="84"/>
    </location>
</feature>
<dbReference type="STRING" id="1314782.A0A165SYT7"/>
<dbReference type="FunFam" id="1.10.238.10:FF:000003">
    <property type="entry name" value="Calmodulin A"/>
    <property type="match status" value="1"/>
</dbReference>
<dbReference type="SMART" id="SM00054">
    <property type="entry name" value="EFh"/>
    <property type="match status" value="2"/>
</dbReference>
<evidence type="ECO:0000256" key="2">
    <source>
        <dbReference type="ARBA" id="ARBA00022837"/>
    </source>
</evidence>
<dbReference type="InterPro" id="IPR018247">
    <property type="entry name" value="EF_Hand_1_Ca_BS"/>
</dbReference>
<name>A0A165SYT7_9AGAM</name>
<dbReference type="EMBL" id="KV425569">
    <property type="protein sequence ID" value="KZT25876.1"/>
    <property type="molecule type" value="Genomic_DNA"/>
</dbReference>
<evidence type="ECO:0000313" key="5">
    <source>
        <dbReference type="EMBL" id="KZT25876.1"/>
    </source>
</evidence>
<dbReference type="SUPFAM" id="SSF47473">
    <property type="entry name" value="EF-hand"/>
    <property type="match status" value="1"/>
</dbReference>
<dbReference type="CDD" id="cd00051">
    <property type="entry name" value="EFh"/>
    <property type="match status" value="1"/>
</dbReference>
<dbReference type="PANTHER" id="PTHR23050">
    <property type="entry name" value="CALCIUM BINDING PROTEIN"/>
    <property type="match status" value="1"/>
</dbReference>
<dbReference type="InterPro" id="IPR011992">
    <property type="entry name" value="EF-hand-dom_pair"/>
</dbReference>
<organism evidence="5 6">
    <name type="scientific">Neolentinus lepideus HHB14362 ss-1</name>
    <dbReference type="NCBI Taxonomy" id="1314782"/>
    <lineage>
        <taxon>Eukaryota</taxon>
        <taxon>Fungi</taxon>
        <taxon>Dikarya</taxon>
        <taxon>Basidiomycota</taxon>
        <taxon>Agaricomycotina</taxon>
        <taxon>Agaricomycetes</taxon>
        <taxon>Gloeophyllales</taxon>
        <taxon>Gloeophyllaceae</taxon>
        <taxon>Neolentinus</taxon>
    </lineage>
</organism>
<dbReference type="AlphaFoldDB" id="A0A165SYT7"/>
<evidence type="ECO:0000256" key="3">
    <source>
        <dbReference type="SAM" id="MobiDB-lite"/>
    </source>
</evidence>
<keyword evidence="2" id="KW-0106">Calcium</keyword>
<dbReference type="GO" id="GO:0005509">
    <property type="term" value="F:calcium ion binding"/>
    <property type="evidence" value="ECO:0007669"/>
    <property type="project" value="InterPro"/>
</dbReference>
<evidence type="ECO:0000259" key="4">
    <source>
        <dbReference type="PROSITE" id="PS50222"/>
    </source>
</evidence>
<keyword evidence="1" id="KW-0677">Repeat</keyword>
<proteinExistence type="predicted"/>